<dbReference type="Pfam" id="PF01326">
    <property type="entry name" value="PPDK_N"/>
    <property type="match status" value="1"/>
</dbReference>
<keyword evidence="7" id="KW-0808">Transferase</keyword>
<dbReference type="PANTHER" id="PTHR43030:SF1">
    <property type="entry name" value="PHOSPHOENOLPYRUVATE SYNTHASE"/>
    <property type="match status" value="1"/>
</dbReference>
<organism evidence="16 17">
    <name type="scientific">Lactobacillus delbrueckii subsp. bulgaricus</name>
    <dbReference type="NCBI Taxonomy" id="1585"/>
    <lineage>
        <taxon>Bacteria</taxon>
        <taxon>Bacillati</taxon>
        <taxon>Bacillota</taxon>
        <taxon>Bacilli</taxon>
        <taxon>Lactobacillales</taxon>
        <taxon>Lactobacillaceae</taxon>
        <taxon>Lactobacillus</taxon>
    </lineage>
</organism>
<comment type="cofactor">
    <cofactor evidence="1">
        <name>Mg(2+)</name>
        <dbReference type="ChEBI" id="CHEBI:18420"/>
    </cofactor>
</comment>
<accession>A0AAV5PFQ4</accession>
<name>A0AAV5PFQ4_LACDE</name>
<dbReference type="Proteomes" id="UP001165243">
    <property type="component" value="Unassembled WGS sequence"/>
</dbReference>
<evidence type="ECO:0000256" key="8">
    <source>
        <dbReference type="ARBA" id="ARBA00022723"/>
    </source>
</evidence>
<evidence type="ECO:0000256" key="12">
    <source>
        <dbReference type="ARBA" id="ARBA00022842"/>
    </source>
</evidence>
<dbReference type="EMBL" id="BSWK01000009">
    <property type="protein sequence ID" value="GMB86437.1"/>
    <property type="molecule type" value="Genomic_DNA"/>
</dbReference>
<evidence type="ECO:0000256" key="4">
    <source>
        <dbReference type="ARBA" id="ARBA00007837"/>
    </source>
</evidence>
<dbReference type="InterPro" id="IPR002192">
    <property type="entry name" value="PPDK_AMP/ATP-bd"/>
</dbReference>
<evidence type="ECO:0000256" key="11">
    <source>
        <dbReference type="ARBA" id="ARBA00022840"/>
    </source>
</evidence>
<evidence type="ECO:0000256" key="2">
    <source>
        <dbReference type="ARBA" id="ARBA00002988"/>
    </source>
</evidence>
<dbReference type="EC" id="2.7.9.2" evidence="5"/>
<evidence type="ECO:0000256" key="13">
    <source>
        <dbReference type="ARBA" id="ARBA00033470"/>
    </source>
</evidence>
<evidence type="ECO:0000313" key="17">
    <source>
        <dbReference type="Proteomes" id="UP001165243"/>
    </source>
</evidence>
<dbReference type="GO" id="GO:0046872">
    <property type="term" value="F:metal ion binding"/>
    <property type="evidence" value="ECO:0007669"/>
    <property type="project" value="UniProtKB-KW"/>
</dbReference>
<evidence type="ECO:0000256" key="10">
    <source>
        <dbReference type="ARBA" id="ARBA00022777"/>
    </source>
</evidence>
<dbReference type="InterPro" id="IPR006319">
    <property type="entry name" value="PEP_synth"/>
</dbReference>
<comment type="function">
    <text evidence="2">Catalyzes the phosphorylation of pyruvate to phosphoenolpyruvate.</text>
</comment>
<dbReference type="PANTHER" id="PTHR43030">
    <property type="entry name" value="PHOSPHOENOLPYRUVATE SYNTHASE"/>
    <property type="match status" value="1"/>
</dbReference>
<dbReference type="GO" id="GO:0008986">
    <property type="term" value="F:pyruvate, water dikinase activity"/>
    <property type="evidence" value="ECO:0007669"/>
    <property type="project" value="UniProtKB-EC"/>
</dbReference>
<comment type="catalytic activity">
    <reaction evidence="14">
        <text>pyruvate + ATP + H2O = phosphoenolpyruvate + AMP + phosphate + 2 H(+)</text>
        <dbReference type="Rhea" id="RHEA:11364"/>
        <dbReference type="ChEBI" id="CHEBI:15361"/>
        <dbReference type="ChEBI" id="CHEBI:15377"/>
        <dbReference type="ChEBI" id="CHEBI:15378"/>
        <dbReference type="ChEBI" id="CHEBI:30616"/>
        <dbReference type="ChEBI" id="CHEBI:43474"/>
        <dbReference type="ChEBI" id="CHEBI:58702"/>
        <dbReference type="ChEBI" id="CHEBI:456215"/>
        <dbReference type="EC" id="2.7.9.2"/>
    </reaction>
</comment>
<reference evidence="16" key="1">
    <citation type="submission" date="2023-04" db="EMBL/GenBank/DDBJ databases">
        <title>Draft genome sequences of Lactobacillus delbrueckii subsp. bulgaricus ME-900 and ME-901 with improved acid tolerance.</title>
        <authorList>
            <person name="Ishida T."/>
            <person name="Yamamoto E."/>
            <person name="Koizumi A."/>
            <person name="Fujiwara S."/>
            <person name="Makino S."/>
            <person name="Kano H."/>
            <person name="Kimura K."/>
        </authorList>
    </citation>
    <scope>NUCLEOTIDE SEQUENCE</scope>
    <source>
        <strain evidence="16">ME-900</strain>
    </source>
</reference>
<keyword evidence="10" id="KW-0418">Kinase</keyword>
<evidence type="ECO:0000256" key="7">
    <source>
        <dbReference type="ARBA" id="ARBA00022679"/>
    </source>
</evidence>
<evidence type="ECO:0000256" key="9">
    <source>
        <dbReference type="ARBA" id="ARBA00022741"/>
    </source>
</evidence>
<dbReference type="InterPro" id="IPR013815">
    <property type="entry name" value="ATP_grasp_subdomain_1"/>
</dbReference>
<dbReference type="AlphaFoldDB" id="A0AAV5PFQ4"/>
<proteinExistence type="inferred from homology"/>
<evidence type="ECO:0000256" key="14">
    <source>
        <dbReference type="ARBA" id="ARBA00047700"/>
    </source>
</evidence>
<keyword evidence="12" id="KW-0460">Magnesium</keyword>
<gene>
    <name evidence="16" type="ORF">ME0900_08100</name>
</gene>
<evidence type="ECO:0000256" key="6">
    <source>
        <dbReference type="ARBA" id="ARBA00021623"/>
    </source>
</evidence>
<keyword evidence="11" id="KW-0067">ATP-binding</keyword>
<keyword evidence="9" id="KW-0547">Nucleotide-binding</keyword>
<evidence type="ECO:0000259" key="15">
    <source>
        <dbReference type="Pfam" id="PF01326"/>
    </source>
</evidence>
<dbReference type="GO" id="GO:0005524">
    <property type="term" value="F:ATP binding"/>
    <property type="evidence" value="ECO:0007669"/>
    <property type="project" value="UniProtKB-KW"/>
</dbReference>
<comment type="caution">
    <text evidence="16">The sequence shown here is derived from an EMBL/GenBank/DDBJ whole genome shotgun (WGS) entry which is preliminary data.</text>
</comment>
<evidence type="ECO:0000313" key="16">
    <source>
        <dbReference type="EMBL" id="GMB86437.1"/>
    </source>
</evidence>
<dbReference type="SUPFAM" id="SSF56059">
    <property type="entry name" value="Glutathione synthetase ATP-binding domain-like"/>
    <property type="match status" value="1"/>
</dbReference>
<keyword evidence="8" id="KW-0479">Metal-binding</keyword>
<protein>
    <recommendedName>
        <fullName evidence="6">Phosphoenolpyruvate synthase</fullName>
        <ecNumber evidence="5">2.7.9.2</ecNumber>
    </recommendedName>
    <alternativeName>
        <fullName evidence="13">Pyruvate, water dikinase</fullName>
    </alternativeName>
</protein>
<sequence>MEVNDKKELTEEERENAYVLWFNQLRRADVALVGGKSSLGELTSGTDVPVPYGFATTARGYRHFMEVNGLNEKVNALLATLKGRTRKTQKNCTGSAARSERSCARHQCRKT</sequence>
<comment type="pathway">
    <text evidence="3">Carbohydrate biosynthesis; gluconeogenesis.</text>
</comment>
<feature type="domain" description="Pyruvate phosphate dikinase AMP/ATP-binding" evidence="15">
    <location>
        <begin position="31"/>
        <end position="83"/>
    </location>
</feature>
<dbReference type="Gene3D" id="3.30.1490.20">
    <property type="entry name" value="ATP-grasp fold, A domain"/>
    <property type="match status" value="1"/>
</dbReference>
<comment type="similarity">
    <text evidence="4">Belongs to the PEP-utilizing enzyme family.</text>
</comment>
<evidence type="ECO:0000256" key="1">
    <source>
        <dbReference type="ARBA" id="ARBA00001946"/>
    </source>
</evidence>
<evidence type="ECO:0000256" key="5">
    <source>
        <dbReference type="ARBA" id="ARBA00011996"/>
    </source>
</evidence>
<evidence type="ECO:0000256" key="3">
    <source>
        <dbReference type="ARBA" id="ARBA00004742"/>
    </source>
</evidence>